<gene>
    <name evidence="2" type="ORF">CYLTODRAFT_486685</name>
</gene>
<sequence length="916" mass="99611">MMAAFEMDTSSSLPQQQLDLSGEYASPPALVPSQPPAHMIGEAGPVFTSASDALMTSSQQFIDAVESAVDPASVIAAAEFPQFVPSQSFSENAASVESMPAVSIPQRMSPPHLGNLMPYPGASSSLQSALKPMSSRNRANTTGSYESTRVATLKKAHESSSHLPEPTSQSSNPLLAGSAMLNDIVQTAEYANMACKNSQIRRASSLLKDLKSKVSYVSDLIASFDQVSLSDSPRVTTPYGDDNVHDYFSHPGLDSGDHSSPDERRKRCLSDDGDQRSVKLKNIKGEPTDGGLALFSSLATGTILPQSPPPSRPHSPGLQAQYFSNTVPRITNTYANGYKGATEAMVNSVVPLSLPPHRAAWSESIVPTRHSLSAPALTPQDSVFPPVPSMQFPPNGAPIGRMSRSGSISNGTYAAPFTSLESFNYPTPVAQDTWTAPAPAPPSQDVSPQPRGKRARSHSYNLGTVPAEKDDENEEEDDRHSPPVGQPTTNSDIPPEYRDDVNDIFFKFLNKICSNLDATDAKGEAIHQTLMAKKMQRLDESPDFRPFKFRIQALTNAFLEELARHGFPEEKIPMKRVRGYLWKQPHILRYNEDGKKAKSKGNHIWNVEAKKAGEGKWEFRPFHRKLAGNPPGVAYSGLRWSWTPRVWDPQASWQNVPVTYTSPWLPPWLKWENNTLAGYPPPNATSCEITVDASFVFEGQEGHLSHTFTINIAPMSSIDPATNYGRAASSHELMQRVVHQPPSHPPPHFETSTPQRVATVLQDVAHRVAEETNVVQSRTPPAHQQGQMASLVKQQHVLESTIDAYDKAVKGDQNRDMLSLAHAVQDVVVEAAQTVMAPMVLTMSRPPTGHEALANAPMSEVSAGVKGALAHAVIQLDNAGAHAANELDVIRTARQVIRDNANASAVAQWNANFSSM</sequence>
<feature type="compositionally biased region" description="Basic and acidic residues" evidence="1">
    <location>
        <begin position="255"/>
        <end position="273"/>
    </location>
</feature>
<dbReference type="OrthoDB" id="5593376at2759"/>
<reference evidence="2 3" key="1">
    <citation type="journal article" date="2015" name="Fungal Genet. Biol.">
        <title>Evolution of novel wood decay mechanisms in Agaricales revealed by the genome sequences of Fistulina hepatica and Cylindrobasidium torrendii.</title>
        <authorList>
            <person name="Floudas D."/>
            <person name="Held B.W."/>
            <person name="Riley R."/>
            <person name="Nagy L.G."/>
            <person name="Koehler G."/>
            <person name="Ransdell A.S."/>
            <person name="Younus H."/>
            <person name="Chow J."/>
            <person name="Chiniquy J."/>
            <person name="Lipzen A."/>
            <person name="Tritt A."/>
            <person name="Sun H."/>
            <person name="Haridas S."/>
            <person name="LaButti K."/>
            <person name="Ohm R.A."/>
            <person name="Kues U."/>
            <person name="Blanchette R.A."/>
            <person name="Grigoriev I.V."/>
            <person name="Minto R.E."/>
            <person name="Hibbett D.S."/>
        </authorList>
    </citation>
    <scope>NUCLEOTIDE SEQUENCE [LARGE SCALE GENOMIC DNA]</scope>
    <source>
        <strain evidence="2 3">FP15055 ss-10</strain>
    </source>
</reference>
<feature type="region of interest" description="Disordered" evidence="1">
    <location>
        <begin position="124"/>
        <end position="175"/>
    </location>
</feature>
<feature type="compositionally biased region" description="Polar residues" evidence="1">
    <location>
        <begin position="124"/>
        <end position="150"/>
    </location>
</feature>
<evidence type="ECO:0000256" key="1">
    <source>
        <dbReference type="SAM" id="MobiDB-lite"/>
    </source>
</evidence>
<dbReference type="AlphaFoldDB" id="A0A0D7BPH6"/>
<evidence type="ECO:0000313" key="2">
    <source>
        <dbReference type="EMBL" id="KIY72094.1"/>
    </source>
</evidence>
<accession>A0A0D7BPH6</accession>
<feature type="region of interest" description="Disordered" evidence="1">
    <location>
        <begin position="301"/>
        <end position="320"/>
    </location>
</feature>
<feature type="region of interest" description="Disordered" evidence="1">
    <location>
        <begin position="431"/>
        <end position="496"/>
    </location>
</feature>
<feature type="region of interest" description="Disordered" evidence="1">
    <location>
        <begin position="230"/>
        <end position="273"/>
    </location>
</feature>
<dbReference type="STRING" id="1314674.A0A0D7BPH6"/>
<dbReference type="EMBL" id="KN880447">
    <property type="protein sequence ID" value="KIY72094.1"/>
    <property type="molecule type" value="Genomic_DNA"/>
</dbReference>
<dbReference type="Proteomes" id="UP000054007">
    <property type="component" value="Unassembled WGS sequence"/>
</dbReference>
<name>A0A0D7BPH6_9AGAR</name>
<keyword evidence="3" id="KW-1185">Reference proteome</keyword>
<evidence type="ECO:0000313" key="3">
    <source>
        <dbReference type="Proteomes" id="UP000054007"/>
    </source>
</evidence>
<protein>
    <submittedName>
        <fullName evidence="2">Uncharacterized protein</fullName>
    </submittedName>
</protein>
<organism evidence="2 3">
    <name type="scientific">Cylindrobasidium torrendii FP15055 ss-10</name>
    <dbReference type="NCBI Taxonomy" id="1314674"/>
    <lineage>
        <taxon>Eukaryota</taxon>
        <taxon>Fungi</taxon>
        <taxon>Dikarya</taxon>
        <taxon>Basidiomycota</taxon>
        <taxon>Agaricomycotina</taxon>
        <taxon>Agaricomycetes</taxon>
        <taxon>Agaricomycetidae</taxon>
        <taxon>Agaricales</taxon>
        <taxon>Marasmiineae</taxon>
        <taxon>Physalacriaceae</taxon>
        <taxon>Cylindrobasidium</taxon>
    </lineage>
</organism>
<proteinExistence type="predicted"/>